<accession>A0A5C6TXE4</accession>
<protein>
    <submittedName>
        <fullName evidence="1">Uncharacterized protein</fullName>
    </submittedName>
</protein>
<reference evidence="1 2" key="1">
    <citation type="submission" date="2019-08" db="EMBL/GenBank/DDBJ databases">
        <authorList>
            <person name="Khan S.A."/>
            <person name="Jeon C.O."/>
            <person name="Jeong S.E."/>
        </authorList>
    </citation>
    <scope>NUCLEOTIDE SEQUENCE [LARGE SCALE GENOMIC DNA]</scope>
    <source>
        <strain evidence="2">IMCC1728</strain>
    </source>
</reference>
<organism evidence="1 2">
    <name type="scientific">Piscinibacter aquaticus</name>
    <dbReference type="NCBI Taxonomy" id="392597"/>
    <lineage>
        <taxon>Bacteria</taxon>
        <taxon>Pseudomonadati</taxon>
        <taxon>Pseudomonadota</taxon>
        <taxon>Betaproteobacteria</taxon>
        <taxon>Burkholderiales</taxon>
        <taxon>Sphaerotilaceae</taxon>
        <taxon>Piscinibacter</taxon>
    </lineage>
</organism>
<name>A0A5C6TXE4_9BURK</name>
<comment type="caution">
    <text evidence="1">The sequence shown here is derived from an EMBL/GenBank/DDBJ whole genome shotgun (WGS) entry which is preliminary data.</text>
</comment>
<gene>
    <name evidence="1" type="ORF">FSC37_00135</name>
</gene>
<dbReference type="EMBL" id="VOPW01000001">
    <property type="protein sequence ID" value="TXC65124.1"/>
    <property type="molecule type" value="Genomic_DNA"/>
</dbReference>
<keyword evidence="2" id="KW-1185">Reference proteome</keyword>
<sequence>MLPRSNDLLHASVVISELPARRTMPAPTPLPTLQQPGVFTRWMRAWLQPQEATPAVRRSAQVLVLRA</sequence>
<dbReference type="Proteomes" id="UP000321832">
    <property type="component" value="Unassembled WGS sequence"/>
</dbReference>
<evidence type="ECO:0000313" key="2">
    <source>
        <dbReference type="Proteomes" id="UP000321832"/>
    </source>
</evidence>
<evidence type="ECO:0000313" key="1">
    <source>
        <dbReference type="EMBL" id="TXC65124.1"/>
    </source>
</evidence>
<proteinExistence type="predicted"/>
<dbReference type="AlphaFoldDB" id="A0A5C6TXE4"/>